<dbReference type="GeneID" id="92513156"/>
<dbReference type="KEGG" id="lmat:92513156"/>
<evidence type="ECO:0000313" key="2">
    <source>
        <dbReference type="Proteomes" id="UP000673552"/>
    </source>
</evidence>
<dbReference type="RefSeq" id="XP_067177254.1">
    <property type="nucleotide sequence ID" value="XM_067320644.1"/>
</dbReference>
<dbReference type="OrthoDB" id="272422at2759"/>
<protein>
    <submittedName>
        <fullName evidence="1">Uncharacterized protein</fullName>
    </submittedName>
</protein>
<comment type="caution">
    <text evidence="1">The sequence shown here is derived from an EMBL/GenBank/DDBJ whole genome shotgun (WGS) entry which is preliminary data.</text>
</comment>
<dbReference type="EMBL" id="JAFEUZ010000028">
    <property type="protein sequence ID" value="KAG5474312.1"/>
    <property type="molecule type" value="Genomic_DNA"/>
</dbReference>
<reference evidence="1 2" key="1">
    <citation type="submission" date="2021-03" db="EMBL/GenBank/DDBJ databases">
        <title>Leishmania (Mundinia) martiniquensis Genome sequencing and assembly.</title>
        <authorList>
            <person name="Almutairi H."/>
            <person name="Gatherer D."/>
        </authorList>
    </citation>
    <scope>NUCLEOTIDE SEQUENCE [LARGE SCALE GENOMIC DNA]</scope>
    <source>
        <strain evidence="1">LSCM1</strain>
    </source>
</reference>
<accession>A0A836G3C3</accession>
<evidence type="ECO:0000313" key="1">
    <source>
        <dbReference type="EMBL" id="KAG5474312.1"/>
    </source>
</evidence>
<proteinExistence type="predicted"/>
<dbReference type="Proteomes" id="UP000673552">
    <property type="component" value="Chromosome 28"/>
</dbReference>
<keyword evidence="2" id="KW-1185">Reference proteome</keyword>
<sequence>MSYSRCAGATSEGKSDMFVTSLDIFSRPSCADPHRTHISVDAPPALATSVQGPLGKPHVSFVCPTVRKLDSCEDPVALDKSSVCKLKRFSSLSAFTAANSVLDFLQENLGAAVLPVDEVNREVLQQRRRSFFDSLFTVEEHARTALPCRFSTNDIDNLFRSTAEKGVSSTESYRNRLAALHQLRSTLDC</sequence>
<name>A0A836G3C3_9TRYP</name>
<gene>
    <name evidence="1" type="ORF">LSCM1_03092</name>
</gene>
<organism evidence="1 2">
    <name type="scientific">Leishmania martiniquensis</name>
    <dbReference type="NCBI Taxonomy" id="1580590"/>
    <lineage>
        <taxon>Eukaryota</taxon>
        <taxon>Discoba</taxon>
        <taxon>Euglenozoa</taxon>
        <taxon>Kinetoplastea</taxon>
        <taxon>Metakinetoplastina</taxon>
        <taxon>Trypanosomatida</taxon>
        <taxon>Trypanosomatidae</taxon>
        <taxon>Leishmaniinae</taxon>
        <taxon>Leishmania</taxon>
    </lineage>
</organism>
<dbReference type="AlphaFoldDB" id="A0A836G3C3"/>